<reference evidence="2" key="1">
    <citation type="submission" date="2020-10" db="EMBL/GenBank/DDBJ databases">
        <authorList>
            <person name="Gilroy R."/>
        </authorList>
    </citation>
    <scope>NUCLEOTIDE SEQUENCE</scope>
    <source>
        <strain evidence="2">6276</strain>
    </source>
</reference>
<comment type="caution">
    <text evidence="2">The sequence shown here is derived from an EMBL/GenBank/DDBJ whole genome shotgun (WGS) entry which is preliminary data.</text>
</comment>
<name>A0A9D1EZT5_9BACT</name>
<dbReference type="EMBL" id="DVIU01000197">
    <property type="protein sequence ID" value="HIS36941.1"/>
    <property type="molecule type" value="Genomic_DNA"/>
</dbReference>
<dbReference type="AlphaFoldDB" id="A0A9D1EZT5"/>
<gene>
    <name evidence="2" type="ORF">IAC10_09995</name>
</gene>
<keyword evidence="1" id="KW-0472">Membrane</keyword>
<organism evidence="2 3">
    <name type="scientific">Candidatus Scatousia excrementigallinarum</name>
    <dbReference type="NCBI Taxonomy" id="2840935"/>
    <lineage>
        <taxon>Bacteria</taxon>
        <taxon>Candidatus Scatousia</taxon>
    </lineage>
</organism>
<keyword evidence="1" id="KW-1133">Transmembrane helix</keyword>
<accession>A0A9D1EZT5</accession>
<proteinExistence type="predicted"/>
<feature type="transmembrane region" description="Helical" evidence="1">
    <location>
        <begin position="23"/>
        <end position="42"/>
    </location>
</feature>
<dbReference type="Proteomes" id="UP000823928">
    <property type="component" value="Unassembled WGS sequence"/>
</dbReference>
<feature type="transmembrane region" description="Helical" evidence="1">
    <location>
        <begin position="48"/>
        <end position="74"/>
    </location>
</feature>
<protein>
    <submittedName>
        <fullName evidence="2">Uncharacterized protein</fullName>
    </submittedName>
</protein>
<evidence type="ECO:0000313" key="2">
    <source>
        <dbReference type="EMBL" id="HIS36941.1"/>
    </source>
</evidence>
<feature type="transmembrane region" description="Helical" evidence="1">
    <location>
        <begin position="124"/>
        <end position="145"/>
    </location>
</feature>
<keyword evidence="1" id="KW-0812">Transmembrane</keyword>
<reference evidence="2" key="2">
    <citation type="journal article" date="2021" name="PeerJ">
        <title>Extensive microbial diversity within the chicken gut microbiome revealed by metagenomics and culture.</title>
        <authorList>
            <person name="Gilroy R."/>
            <person name="Ravi A."/>
            <person name="Getino M."/>
            <person name="Pursley I."/>
            <person name="Horton D.L."/>
            <person name="Alikhan N.F."/>
            <person name="Baker D."/>
            <person name="Gharbi K."/>
            <person name="Hall N."/>
            <person name="Watson M."/>
            <person name="Adriaenssens E.M."/>
            <person name="Foster-Nyarko E."/>
            <person name="Jarju S."/>
            <person name="Secka A."/>
            <person name="Antonio M."/>
            <person name="Oren A."/>
            <person name="Chaudhuri R.R."/>
            <person name="La Ragione R."/>
            <person name="Hildebrand F."/>
            <person name="Pallen M.J."/>
        </authorList>
    </citation>
    <scope>NUCLEOTIDE SEQUENCE</scope>
    <source>
        <strain evidence="2">6276</strain>
    </source>
</reference>
<feature type="transmembrane region" description="Helical" evidence="1">
    <location>
        <begin position="95"/>
        <end position="118"/>
    </location>
</feature>
<evidence type="ECO:0000313" key="3">
    <source>
        <dbReference type="Proteomes" id="UP000823928"/>
    </source>
</evidence>
<evidence type="ECO:0000256" key="1">
    <source>
        <dbReference type="SAM" id="Phobius"/>
    </source>
</evidence>
<sequence length="153" mass="18453">MVQERFDTVLEAVEKPFFVKDTFIFKVLTFLCQITVLVRFIYMKTHVIIKYLIGLPLLLFNWQSYAFYLLFVIWSRVLDTRFHYDFSGSEFSLKYYFKVLFFRLLLFIITALMMDAYYRAPFGWLGFIYSLPMCFLAVGYTVPVFDYRLSKIE</sequence>